<keyword evidence="3" id="KW-1185">Reference proteome</keyword>
<dbReference type="InterPro" id="IPR021812">
    <property type="entry name" value="DUF3391"/>
</dbReference>
<dbReference type="EMBL" id="AP027272">
    <property type="protein sequence ID" value="BDX06300.1"/>
    <property type="molecule type" value="Genomic_DNA"/>
</dbReference>
<accession>A0AA48I5I6</accession>
<dbReference type="Gene3D" id="1.10.3210.10">
    <property type="entry name" value="Hypothetical protein af1432"/>
    <property type="match status" value="1"/>
</dbReference>
<dbReference type="InterPro" id="IPR003607">
    <property type="entry name" value="HD/PDEase_dom"/>
</dbReference>
<dbReference type="Pfam" id="PF11871">
    <property type="entry name" value="DUF3391"/>
    <property type="match status" value="1"/>
</dbReference>
<dbReference type="SMART" id="SM00471">
    <property type="entry name" value="HDc"/>
    <property type="match status" value="1"/>
</dbReference>
<reference evidence="2" key="1">
    <citation type="submission" date="2023-01" db="EMBL/GenBank/DDBJ databases">
        <title>Complete genome sequence of Planctobacterium marinum strain Dej080120_11.</title>
        <authorList>
            <person name="Ueki S."/>
            <person name="Maruyama F."/>
        </authorList>
    </citation>
    <scope>NUCLEOTIDE SEQUENCE</scope>
    <source>
        <strain evidence="2">Dej080120_11</strain>
    </source>
</reference>
<evidence type="ECO:0000313" key="2">
    <source>
        <dbReference type="EMBL" id="BDX06300.1"/>
    </source>
</evidence>
<dbReference type="PANTHER" id="PTHR43155:SF2">
    <property type="entry name" value="CYCLIC DI-GMP PHOSPHODIESTERASE PA4108"/>
    <property type="match status" value="1"/>
</dbReference>
<dbReference type="NCBIfam" id="TIGR00277">
    <property type="entry name" value="HDIG"/>
    <property type="match status" value="1"/>
</dbReference>
<feature type="domain" description="HD-GYP" evidence="1">
    <location>
        <begin position="131"/>
        <end position="329"/>
    </location>
</feature>
<dbReference type="GO" id="GO:0008081">
    <property type="term" value="F:phosphoric diester hydrolase activity"/>
    <property type="evidence" value="ECO:0007669"/>
    <property type="project" value="UniProtKB-ARBA"/>
</dbReference>
<dbReference type="PROSITE" id="PS51832">
    <property type="entry name" value="HD_GYP"/>
    <property type="match status" value="1"/>
</dbReference>
<protein>
    <submittedName>
        <fullName evidence="2">Phosphodiesterase</fullName>
    </submittedName>
</protein>
<dbReference type="KEGG" id="pmaw:MACH26_18210"/>
<dbReference type="Pfam" id="PF13487">
    <property type="entry name" value="HD_5"/>
    <property type="match status" value="1"/>
</dbReference>
<dbReference type="Proteomes" id="UP001333710">
    <property type="component" value="Chromosome"/>
</dbReference>
<dbReference type="CDD" id="cd00077">
    <property type="entry name" value="HDc"/>
    <property type="match status" value="1"/>
</dbReference>
<dbReference type="InterPro" id="IPR037522">
    <property type="entry name" value="HD_GYP_dom"/>
</dbReference>
<dbReference type="PANTHER" id="PTHR43155">
    <property type="entry name" value="CYCLIC DI-GMP PHOSPHODIESTERASE PA4108-RELATED"/>
    <property type="match status" value="1"/>
</dbReference>
<sequence>MSHFQKVSIDELQTGMFVEAVVRQTGNLKITSQGTIKSESVVQWLKDKGILEVVVDTSKCIRQNNCYVANDKIEDTEPQTASNSPVDFKLEIKRASSLYKNAKNIQKRLFSAIDKGLEYNLNATQKIVSAVSDSLDRNSNALLCMTQMREKGSYLYEHSVNCGVLMAAFAKAMGFDAKLVQDLTFAGLLHDVGMVKIPSKILNKDGKLSAAEQKVVRQHVKVSVALLCPFKEVNETVLDTIRSHHERMDGSGYPLGLHGEKINLYSRMLAIVDAYDAMVSERAHKKPILAANALKLLLKYSESKYDRELVCKFIKCVGVYPIGSLVKLKSEKIAVITDLNSDMVFRPKVTAFYSTRSNHFLAKKYIDLGLHRSEEISEPTSARTYRIDYERFFVEQLQAV</sequence>
<dbReference type="RefSeq" id="WP_338292326.1">
    <property type="nucleotide sequence ID" value="NZ_AP027272.1"/>
</dbReference>
<dbReference type="SUPFAM" id="SSF109604">
    <property type="entry name" value="HD-domain/PDEase-like"/>
    <property type="match status" value="1"/>
</dbReference>
<dbReference type="InterPro" id="IPR006675">
    <property type="entry name" value="HDIG_dom"/>
</dbReference>
<name>A0AA48I5I6_9ALTE</name>
<gene>
    <name evidence="2" type="ORF">MACH26_18210</name>
</gene>
<evidence type="ECO:0000259" key="1">
    <source>
        <dbReference type="PROSITE" id="PS51832"/>
    </source>
</evidence>
<proteinExistence type="predicted"/>
<evidence type="ECO:0000313" key="3">
    <source>
        <dbReference type="Proteomes" id="UP001333710"/>
    </source>
</evidence>
<dbReference type="AlphaFoldDB" id="A0AA48I5I6"/>
<organism evidence="2 3">
    <name type="scientific">Planctobacterium marinum</name>
    <dbReference type="NCBI Taxonomy" id="1631968"/>
    <lineage>
        <taxon>Bacteria</taxon>
        <taxon>Pseudomonadati</taxon>
        <taxon>Pseudomonadota</taxon>
        <taxon>Gammaproteobacteria</taxon>
        <taxon>Alteromonadales</taxon>
        <taxon>Alteromonadaceae</taxon>
        <taxon>Planctobacterium</taxon>
    </lineage>
</organism>